<feature type="domain" description="DUF5610" evidence="2">
    <location>
        <begin position="66"/>
        <end position="185"/>
    </location>
</feature>
<protein>
    <submittedName>
        <fullName evidence="3">DUF5610 domain-containing protein</fullName>
    </submittedName>
</protein>
<reference evidence="4" key="1">
    <citation type="journal article" date="2019" name="Int. J. Syst. Evol. Microbiol.">
        <title>The Global Catalogue of Microorganisms (GCM) 10K type strain sequencing project: providing services to taxonomists for standard genome sequencing and annotation.</title>
        <authorList>
            <consortium name="The Broad Institute Genomics Platform"/>
            <consortium name="The Broad Institute Genome Sequencing Center for Infectious Disease"/>
            <person name="Wu L."/>
            <person name="Ma J."/>
        </authorList>
    </citation>
    <scope>NUCLEOTIDE SEQUENCE [LARGE SCALE GENOMIC DNA]</scope>
    <source>
        <strain evidence="4">CCUG 60525</strain>
    </source>
</reference>
<sequence>MAVSPITGSQTALTARVDSQQVKANDKSEQKEQQAEFSASRTEMKARSNQNIVQAMFGNGKQGDDKAMNILYSEIMSTINAELGKEHAITPDKVAGQADDYWSPENTAGRIVEGALGFFDTFQRQNSNMPEDEQVEKFLSIITKSIDKGYGEATKVLDGLKVFDGSIKDNAEATRSLIDDKLAAFREAKLGTATQEGAE</sequence>
<evidence type="ECO:0000313" key="3">
    <source>
        <dbReference type="EMBL" id="MFD1008158.1"/>
    </source>
</evidence>
<organism evidence="3 4">
    <name type="scientific">Oceanisphaera ostreae</name>
    <dbReference type="NCBI Taxonomy" id="914151"/>
    <lineage>
        <taxon>Bacteria</taxon>
        <taxon>Pseudomonadati</taxon>
        <taxon>Pseudomonadota</taxon>
        <taxon>Gammaproteobacteria</taxon>
        <taxon>Aeromonadales</taxon>
        <taxon>Aeromonadaceae</taxon>
        <taxon>Oceanisphaera</taxon>
    </lineage>
</organism>
<feature type="compositionally biased region" description="Polar residues" evidence="1">
    <location>
        <begin position="35"/>
        <end position="46"/>
    </location>
</feature>
<evidence type="ECO:0000313" key="4">
    <source>
        <dbReference type="Proteomes" id="UP001597048"/>
    </source>
</evidence>
<dbReference type="Gene3D" id="1.10.132.90">
    <property type="match status" value="1"/>
</dbReference>
<evidence type="ECO:0000259" key="2">
    <source>
        <dbReference type="Pfam" id="PF18433"/>
    </source>
</evidence>
<keyword evidence="4" id="KW-1185">Reference proteome</keyword>
<evidence type="ECO:0000256" key="1">
    <source>
        <dbReference type="SAM" id="MobiDB-lite"/>
    </source>
</evidence>
<dbReference type="InterPro" id="IPR041651">
    <property type="entry name" value="DUF5610"/>
</dbReference>
<gene>
    <name evidence="3" type="ORF">ACFQ1C_08340</name>
</gene>
<dbReference type="RefSeq" id="WP_379558148.1">
    <property type="nucleotide sequence ID" value="NZ_JBHTJS010000033.1"/>
</dbReference>
<dbReference type="EMBL" id="JBHTJS010000033">
    <property type="protein sequence ID" value="MFD1008158.1"/>
    <property type="molecule type" value="Genomic_DNA"/>
</dbReference>
<feature type="compositionally biased region" description="Basic and acidic residues" evidence="1">
    <location>
        <begin position="24"/>
        <end position="34"/>
    </location>
</feature>
<feature type="region of interest" description="Disordered" evidence="1">
    <location>
        <begin position="1"/>
        <end position="46"/>
    </location>
</feature>
<feature type="compositionally biased region" description="Polar residues" evidence="1">
    <location>
        <begin position="1"/>
        <end position="23"/>
    </location>
</feature>
<proteinExistence type="predicted"/>
<dbReference type="Proteomes" id="UP001597048">
    <property type="component" value="Unassembled WGS sequence"/>
</dbReference>
<name>A0ABW3KGQ1_9GAMM</name>
<accession>A0ABW3KGQ1</accession>
<dbReference type="Pfam" id="PF18433">
    <property type="entry name" value="DUF5610"/>
    <property type="match status" value="1"/>
</dbReference>
<comment type="caution">
    <text evidence="3">The sequence shown here is derived from an EMBL/GenBank/DDBJ whole genome shotgun (WGS) entry which is preliminary data.</text>
</comment>